<dbReference type="SUPFAM" id="SSF117281">
    <property type="entry name" value="Kelch motif"/>
    <property type="match status" value="1"/>
</dbReference>
<comment type="caution">
    <text evidence="2">The sequence shown here is derived from an EMBL/GenBank/DDBJ whole genome shotgun (WGS) entry which is preliminary data.</text>
</comment>
<keyword evidence="3" id="KW-1185">Reference proteome</keyword>
<feature type="transmembrane region" description="Helical" evidence="1">
    <location>
        <begin position="361"/>
        <end position="378"/>
    </location>
</feature>
<dbReference type="AlphaFoldDB" id="A0A1R2B1N1"/>
<keyword evidence="1" id="KW-1133">Transmembrane helix</keyword>
<protein>
    <submittedName>
        <fullName evidence="2">Uncharacterized protein</fullName>
    </submittedName>
</protein>
<proteinExistence type="predicted"/>
<organism evidence="2 3">
    <name type="scientific">Stentor coeruleus</name>
    <dbReference type="NCBI Taxonomy" id="5963"/>
    <lineage>
        <taxon>Eukaryota</taxon>
        <taxon>Sar</taxon>
        <taxon>Alveolata</taxon>
        <taxon>Ciliophora</taxon>
        <taxon>Postciliodesmatophora</taxon>
        <taxon>Heterotrichea</taxon>
        <taxon>Heterotrichida</taxon>
        <taxon>Stentoridae</taxon>
        <taxon>Stentor</taxon>
    </lineage>
</organism>
<evidence type="ECO:0000313" key="2">
    <source>
        <dbReference type="EMBL" id="OMJ70692.1"/>
    </source>
</evidence>
<dbReference type="Gene3D" id="2.120.10.80">
    <property type="entry name" value="Kelch-type beta propeller"/>
    <property type="match status" value="1"/>
</dbReference>
<dbReference type="InterPro" id="IPR015915">
    <property type="entry name" value="Kelch-typ_b-propeller"/>
</dbReference>
<dbReference type="Proteomes" id="UP000187209">
    <property type="component" value="Unassembled WGS sequence"/>
</dbReference>
<gene>
    <name evidence="2" type="ORF">SteCoe_31280</name>
</gene>
<reference evidence="2 3" key="1">
    <citation type="submission" date="2016-11" db="EMBL/GenBank/DDBJ databases">
        <title>The macronuclear genome of Stentor coeruleus: a giant cell with tiny introns.</title>
        <authorList>
            <person name="Slabodnick M."/>
            <person name="Ruby J.G."/>
            <person name="Reiff S.B."/>
            <person name="Swart E.C."/>
            <person name="Gosai S."/>
            <person name="Prabakaran S."/>
            <person name="Witkowska E."/>
            <person name="Larue G.E."/>
            <person name="Fisher S."/>
            <person name="Freeman R.M."/>
            <person name="Gunawardena J."/>
            <person name="Chu W."/>
            <person name="Stover N.A."/>
            <person name="Gregory B.D."/>
            <person name="Nowacki M."/>
            <person name="Derisi J."/>
            <person name="Roy S.W."/>
            <person name="Marshall W.F."/>
            <person name="Sood P."/>
        </authorList>
    </citation>
    <scope>NUCLEOTIDE SEQUENCE [LARGE SCALE GENOMIC DNA]</scope>
    <source>
        <strain evidence="2">WM001</strain>
    </source>
</reference>
<keyword evidence="1" id="KW-0812">Transmembrane</keyword>
<keyword evidence="1" id="KW-0472">Membrane</keyword>
<name>A0A1R2B1N1_9CILI</name>
<evidence type="ECO:0000256" key="1">
    <source>
        <dbReference type="SAM" id="Phobius"/>
    </source>
</evidence>
<accession>A0A1R2B1N1</accession>
<evidence type="ECO:0000313" key="3">
    <source>
        <dbReference type="Proteomes" id="UP000187209"/>
    </source>
</evidence>
<dbReference type="EMBL" id="MPUH01001062">
    <property type="protein sequence ID" value="OMJ70692.1"/>
    <property type="molecule type" value="Genomic_DNA"/>
</dbReference>
<sequence length="415" mass="48050">MESACFEYNCFEESTFCCSCHGSREHYCSTHIENHKSSQGQHNIKPLILALDGQNRKAVTLIIKNYKNKLEEARGFYKIIQEVLNQTNLIIETLNQIEKNCEDLVKKMIADKKVDRKTVEYFSRISIPKFDNLKNGWEKVIIGIQELFRYPSAENYPIPLSINDQYIFYFDENFREFTKIELQTLVKTVSEISEELKGDHYFGGCRLDDSTFFLHSGTNGHEPISDAVIYDLYLDRAVHVCRSNYQKNFAACVLKNNKVYAFGSTMPHLLNCEYFDLSAQSWHKIPSLPSNVTFCTASTVRDKILITGSGIVSFWEFCPESQSYSLFPEEFSAGYKVLCDNFLITSEGLVEINYKQPQLKAIIYPSFIMIGPLAIVLVRRFKKYLYYVDSKKHLMRIDTQAKKLEEITCTLQELE</sequence>